<dbReference type="AlphaFoldDB" id="A0A9P5ZBY8"/>
<feature type="transmembrane region" description="Helical" evidence="1">
    <location>
        <begin position="81"/>
        <end position="100"/>
    </location>
</feature>
<accession>A0A9P5ZBY8</accession>
<feature type="transmembrane region" description="Helical" evidence="1">
    <location>
        <begin position="112"/>
        <end position="136"/>
    </location>
</feature>
<evidence type="ECO:0000256" key="1">
    <source>
        <dbReference type="SAM" id="Phobius"/>
    </source>
</evidence>
<feature type="transmembrane region" description="Helical" evidence="1">
    <location>
        <begin position="256"/>
        <end position="275"/>
    </location>
</feature>
<feature type="transmembrane region" description="Helical" evidence="1">
    <location>
        <begin position="300"/>
        <end position="318"/>
    </location>
</feature>
<evidence type="ECO:0000313" key="3">
    <source>
        <dbReference type="Proteomes" id="UP000807469"/>
    </source>
</evidence>
<evidence type="ECO:0000313" key="2">
    <source>
        <dbReference type="EMBL" id="KAF9483704.1"/>
    </source>
</evidence>
<protein>
    <submittedName>
        <fullName evidence="2">Uncharacterized protein</fullName>
    </submittedName>
</protein>
<feature type="transmembrane region" description="Helical" evidence="1">
    <location>
        <begin position="224"/>
        <end position="244"/>
    </location>
</feature>
<keyword evidence="1" id="KW-0812">Transmembrane</keyword>
<comment type="caution">
    <text evidence="2">The sequence shown here is derived from an EMBL/GenBank/DDBJ whole genome shotgun (WGS) entry which is preliminary data.</text>
</comment>
<feature type="transmembrane region" description="Helical" evidence="1">
    <location>
        <begin position="157"/>
        <end position="179"/>
    </location>
</feature>
<reference evidence="2" key="1">
    <citation type="submission" date="2020-11" db="EMBL/GenBank/DDBJ databases">
        <authorList>
            <consortium name="DOE Joint Genome Institute"/>
            <person name="Ahrendt S."/>
            <person name="Riley R."/>
            <person name="Andreopoulos W."/>
            <person name="Labutti K."/>
            <person name="Pangilinan J."/>
            <person name="Ruiz-Duenas F.J."/>
            <person name="Barrasa J.M."/>
            <person name="Sanchez-Garcia M."/>
            <person name="Camarero S."/>
            <person name="Miyauchi S."/>
            <person name="Serrano A."/>
            <person name="Linde D."/>
            <person name="Babiker R."/>
            <person name="Drula E."/>
            <person name="Ayuso-Fernandez I."/>
            <person name="Pacheco R."/>
            <person name="Padilla G."/>
            <person name="Ferreira P."/>
            <person name="Barriuso J."/>
            <person name="Kellner H."/>
            <person name="Castanera R."/>
            <person name="Alfaro M."/>
            <person name="Ramirez L."/>
            <person name="Pisabarro A.G."/>
            <person name="Kuo A."/>
            <person name="Tritt A."/>
            <person name="Lipzen A."/>
            <person name="He G."/>
            <person name="Yan M."/>
            <person name="Ng V."/>
            <person name="Cullen D."/>
            <person name="Martin F."/>
            <person name="Rosso M.-N."/>
            <person name="Henrissat B."/>
            <person name="Hibbett D."/>
            <person name="Martinez A.T."/>
            <person name="Grigoriev I.V."/>
        </authorList>
    </citation>
    <scope>NUCLEOTIDE SEQUENCE</scope>
    <source>
        <strain evidence="2">CIRM-BRFM 674</strain>
    </source>
</reference>
<organism evidence="2 3">
    <name type="scientific">Pholiota conissans</name>
    <dbReference type="NCBI Taxonomy" id="109636"/>
    <lineage>
        <taxon>Eukaryota</taxon>
        <taxon>Fungi</taxon>
        <taxon>Dikarya</taxon>
        <taxon>Basidiomycota</taxon>
        <taxon>Agaricomycotina</taxon>
        <taxon>Agaricomycetes</taxon>
        <taxon>Agaricomycetidae</taxon>
        <taxon>Agaricales</taxon>
        <taxon>Agaricineae</taxon>
        <taxon>Strophariaceae</taxon>
        <taxon>Pholiota</taxon>
    </lineage>
</organism>
<keyword evidence="3" id="KW-1185">Reference proteome</keyword>
<sequence>MFPSPSLSNFSLPQLKSGMISDIQGAVSLTGICVRLSIYIQAFLGPVTYLVQYARYRGFPGTDNAIQKGVTFAFDRMIQKLLLSGIALLFAVIIAAKSPVGLNPIECLVTLNLLWIINAAVLSLTIANFVSNFAGFCPGSQRQREERRQFEQRRGWWNIYPFSAILHCGLLATFGLWFWTSSNVSSANNSTYYWVFGPIPIHDSSLRKASLAIYGLSAIPTLNIVLHTIIAFSIPAVAVVVVNLKLRCFNNKAYEYAVHAILLFAVLDQPIFFVISTEQVLGINSLGEGIYPNRWTCGDFVFLGIAATSIWSTVNLTLDSWRSTPSIISSGHLLNSSYVPNSGHNTSKEEKTRGLSEILDVK</sequence>
<gene>
    <name evidence="2" type="ORF">BDN70DRAFT_873559</name>
</gene>
<keyword evidence="1" id="KW-1133">Transmembrane helix</keyword>
<dbReference type="EMBL" id="MU155151">
    <property type="protein sequence ID" value="KAF9483704.1"/>
    <property type="molecule type" value="Genomic_DNA"/>
</dbReference>
<keyword evidence="1" id="KW-0472">Membrane</keyword>
<proteinExistence type="predicted"/>
<dbReference type="Proteomes" id="UP000807469">
    <property type="component" value="Unassembled WGS sequence"/>
</dbReference>
<name>A0A9P5ZBY8_9AGAR</name>